<dbReference type="CDD" id="cd06268">
    <property type="entry name" value="PBP1_ABC_transporter_LIVBP-like"/>
    <property type="match status" value="1"/>
</dbReference>
<dbReference type="SUPFAM" id="SSF53822">
    <property type="entry name" value="Periplasmic binding protein-like I"/>
    <property type="match status" value="1"/>
</dbReference>
<sequence length="598" mass="66051">MIGKGIVLSGLIGLSVLTVVSAQPSTDAQRRYKAAVKLVQTGDYERAKTELNSIIQRGGATAPYAHYYYALAAYRQKKFDQARLMLRQLTDRFPDWPKQPDATYLLGISQLEEGRYDDGLKTLDGLNDPALRSDAARAEQAILGRATDLRALKQLNRTYPDNRIVGLALIDLIQRSSSDRADLELSDELTNRFGVPGTAAPRLTPTTSTSAQSQPSRTNRPAVTASTRPNRVKSSYNVAVMMPFRIEDFNNGKRSRSNQYVYDLYNGMIMAKAKLQQEGITVNLLAYDLDNDPNRTLELVNSPAFAQTDLIIGPLYVEPNRIVSAWANQNGVVLLNPIATSSELIQDQPMSFLAQSSLARQAEQVAGQAQSINNIRRAAIYFGSTRKDSLLAAAYRDELLQQRYQIADFRRMGPTAQATAASLFTPVPRPGVATPTSTTPAVPATTVPAIGHVFLSSSNDTDGPRLQEALSNRRVNAPLLATASAFNMYKNGSSTFSRRDLYLLYPDYVSSDREPVVTFNQTYLAELNTIPSVFASEGYDMLLFFGRQLAKNGGLRNRDAMRSDTDDYLLSGFDYTQSNDNQIVPIVKFDGGRFIKIN</sequence>
<evidence type="ECO:0000313" key="3">
    <source>
        <dbReference type="EMBL" id="QJD80178.1"/>
    </source>
</evidence>
<dbReference type="AlphaFoldDB" id="A0A7L5DUA6"/>
<dbReference type="KEGG" id="srho:HH216_18480"/>
<proteinExistence type="predicted"/>
<accession>A0A7L5DUA6</accession>
<dbReference type="Proteomes" id="UP000501128">
    <property type="component" value="Chromosome"/>
</dbReference>
<organism evidence="3 4">
    <name type="scientific">Spirosoma rhododendri</name>
    <dbReference type="NCBI Taxonomy" id="2728024"/>
    <lineage>
        <taxon>Bacteria</taxon>
        <taxon>Pseudomonadati</taxon>
        <taxon>Bacteroidota</taxon>
        <taxon>Cytophagia</taxon>
        <taxon>Cytophagales</taxon>
        <taxon>Cytophagaceae</taxon>
        <taxon>Spirosoma</taxon>
    </lineage>
</organism>
<dbReference type="Gene3D" id="1.25.40.10">
    <property type="entry name" value="Tetratricopeptide repeat domain"/>
    <property type="match status" value="1"/>
</dbReference>
<evidence type="ECO:0000313" key="4">
    <source>
        <dbReference type="Proteomes" id="UP000501128"/>
    </source>
</evidence>
<feature type="domain" description="Ancillary SecYEG translocon subunit/Cell division coordinator CpoB TPR" evidence="2">
    <location>
        <begin position="2"/>
        <end position="133"/>
    </location>
</feature>
<keyword evidence="4" id="KW-1185">Reference proteome</keyword>
<dbReference type="Pfam" id="PF09976">
    <property type="entry name" value="TPR_21"/>
    <property type="match status" value="1"/>
</dbReference>
<evidence type="ECO:0000256" key="1">
    <source>
        <dbReference type="SAM" id="MobiDB-lite"/>
    </source>
</evidence>
<reference evidence="3 4" key="1">
    <citation type="submission" date="2020-04" db="EMBL/GenBank/DDBJ databases">
        <title>Genome sequencing of novel species.</title>
        <authorList>
            <person name="Heo J."/>
            <person name="Kim S.-J."/>
            <person name="Kim J.-S."/>
            <person name="Hong S.-B."/>
            <person name="Kwon S.-W."/>
        </authorList>
    </citation>
    <scope>NUCLEOTIDE SEQUENCE [LARGE SCALE GENOMIC DNA]</scope>
    <source>
        <strain evidence="3 4">CJU-R4</strain>
    </source>
</reference>
<protein>
    <submittedName>
        <fullName evidence="3">Tetratricopeptide repeat protein</fullName>
    </submittedName>
</protein>
<dbReference type="SUPFAM" id="SSF48452">
    <property type="entry name" value="TPR-like"/>
    <property type="match status" value="1"/>
</dbReference>
<evidence type="ECO:0000259" key="2">
    <source>
        <dbReference type="Pfam" id="PF09976"/>
    </source>
</evidence>
<name>A0A7L5DUA6_9BACT</name>
<dbReference type="Gene3D" id="3.40.50.2300">
    <property type="match status" value="2"/>
</dbReference>
<dbReference type="InterPro" id="IPR018704">
    <property type="entry name" value="SecYEG/CpoB_TPR"/>
</dbReference>
<feature type="region of interest" description="Disordered" evidence="1">
    <location>
        <begin position="193"/>
        <end position="229"/>
    </location>
</feature>
<dbReference type="RefSeq" id="WP_169552137.1">
    <property type="nucleotide sequence ID" value="NZ_CP051677.1"/>
</dbReference>
<feature type="compositionally biased region" description="Low complexity" evidence="1">
    <location>
        <begin position="204"/>
        <end position="216"/>
    </location>
</feature>
<dbReference type="EMBL" id="CP051677">
    <property type="protein sequence ID" value="QJD80178.1"/>
    <property type="molecule type" value="Genomic_DNA"/>
</dbReference>
<dbReference type="InterPro" id="IPR028082">
    <property type="entry name" value="Peripla_BP_I"/>
</dbReference>
<dbReference type="InterPro" id="IPR011990">
    <property type="entry name" value="TPR-like_helical_dom_sf"/>
</dbReference>
<feature type="compositionally biased region" description="Polar residues" evidence="1">
    <location>
        <begin position="217"/>
        <end position="229"/>
    </location>
</feature>
<gene>
    <name evidence="3" type="ORF">HH216_18480</name>
</gene>